<keyword evidence="2" id="KW-1185">Reference proteome</keyword>
<evidence type="ECO:0000313" key="1">
    <source>
        <dbReference type="EMBL" id="TWI85066.1"/>
    </source>
</evidence>
<dbReference type="AlphaFoldDB" id="A0A562SW84"/>
<comment type="caution">
    <text evidence="1">The sequence shown here is derived from an EMBL/GenBank/DDBJ whole genome shotgun (WGS) entry which is preliminary data.</text>
</comment>
<accession>A0A562SW84</accession>
<dbReference type="Proteomes" id="UP000316167">
    <property type="component" value="Unassembled WGS sequence"/>
</dbReference>
<sequence length="224" mass="26321">MFRLLLTIISFLFLLTISCNSPHKKNNENSVDSVKQTIHTLRSIGFFRKYESLSNEQLFDTLHQQRIAEHSKMFKEFYDPGMKLEKYEVLMLDQERAVYGDAESDVGKDNNQYVSLLKIFSEASAGYFQPTEIIETWETENGPIHVSFKEKGEEIKFDPTYHDDWLSEEVFDIINQQMIKNGHEKFYMYLGKDGLGLGQFFLYIRLTESQKQALENTFGWKFSK</sequence>
<proteinExistence type="predicted"/>
<dbReference type="OrthoDB" id="977852at2"/>
<gene>
    <name evidence="1" type="ORF">IQ13_0221</name>
</gene>
<reference evidence="1 2" key="1">
    <citation type="journal article" date="2015" name="Stand. Genomic Sci.">
        <title>Genomic Encyclopedia of Bacterial and Archaeal Type Strains, Phase III: the genomes of soil and plant-associated and newly described type strains.</title>
        <authorList>
            <person name="Whitman W.B."/>
            <person name="Woyke T."/>
            <person name="Klenk H.P."/>
            <person name="Zhou Y."/>
            <person name="Lilburn T.G."/>
            <person name="Beck B.J."/>
            <person name="De Vos P."/>
            <person name="Vandamme P."/>
            <person name="Eisen J.A."/>
            <person name="Garrity G."/>
            <person name="Hugenholtz P."/>
            <person name="Kyrpides N.C."/>
        </authorList>
    </citation>
    <scope>NUCLEOTIDE SEQUENCE [LARGE SCALE GENOMIC DNA]</scope>
    <source>
        <strain evidence="1 2">CGMCC 1.7271</strain>
    </source>
</reference>
<organism evidence="1 2">
    <name type="scientific">Lacibacter cauensis</name>
    <dbReference type="NCBI Taxonomy" id="510947"/>
    <lineage>
        <taxon>Bacteria</taxon>
        <taxon>Pseudomonadati</taxon>
        <taxon>Bacteroidota</taxon>
        <taxon>Chitinophagia</taxon>
        <taxon>Chitinophagales</taxon>
        <taxon>Chitinophagaceae</taxon>
        <taxon>Lacibacter</taxon>
    </lineage>
</organism>
<dbReference type="EMBL" id="VLLE01000002">
    <property type="protein sequence ID" value="TWI85066.1"/>
    <property type="molecule type" value="Genomic_DNA"/>
</dbReference>
<evidence type="ECO:0008006" key="3">
    <source>
        <dbReference type="Google" id="ProtNLM"/>
    </source>
</evidence>
<dbReference type="RefSeq" id="WP_144883647.1">
    <property type="nucleotide sequence ID" value="NZ_VLLE01000002.1"/>
</dbReference>
<name>A0A562SW84_9BACT</name>
<dbReference type="PROSITE" id="PS51257">
    <property type="entry name" value="PROKAR_LIPOPROTEIN"/>
    <property type="match status" value="1"/>
</dbReference>
<protein>
    <recommendedName>
        <fullName evidence="3">Lipoprotein</fullName>
    </recommendedName>
</protein>
<evidence type="ECO:0000313" key="2">
    <source>
        <dbReference type="Proteomes" id="UP000316167"/>
    </source>
</evidence>